<dbReference type="Proteomes" id="UP000051820">
    <property type="component" value="Unassembled WGS sequence"/>
</dbReference>
<organism evidence="1 2">
    <name type="scientific">Paucilactobacillus suebicus DSM 5007 = KCTC 3549</name>
    <dbReference type="NCBI Taxonomy" id="1423807"/>
    <lineage>
        <taxon>Bacteria</taxon>
        <taxon>Bacillati</taxon>
        <taxon>Bacillota</taxon>
        <taxon>Bacilli</taxon>
        <taxon>Lactobacillales</taxon>
        <taxon>Lactobacillaceae</taxon>
        <taxon>Paucilactobacillus</taxon>
    </lineage>
</organism>
<gene>
    <name evidence="1" type="ORF">FD16_GL001262</name>
</gene>
<proteinExistence type="predicted"/>
<protein>
    <submittedName>
        <fullName evidence="1">Uncharacterized protein</fullName>
    </submittedName>
</protein>
<dbReference type="EMBL" id="AZGF01000003">
    <property type="protein sequence ID" value="KRM13118.1"/>
    <property type="molecule type" value="Genomic_DNA"/>
</dbReference>
<sequence length="239" mass="27477">MIFMDQHNLFQGIRDQYSRFGKIYALGSFTNTNLDEMEEETIQLKPIPSTNEMWSTLYKDFNYGQMYSENKFKEDQLMYQTSNWQARRVLSDIYSNHQFSVAAEGAEFLDGIGNKLPEHTLRLIEAVDDQYHIYLIIEAGVAVIEAKSNILRGIPEDPFNDDVFTFDDSGRVIVNESGYTKLALSLAKQYFSVNIDDSEVLDMTGMKQVGGSFKDIGKKAGRDNHDRLYMVVQTSHDWN</sequence>
<dbReference type="PATRIC" id="fig|1423807.3.peg.1288"/>
<reference evidence="1 2" key="1">
    <citation type="journal article" date="2015" name="Genome Announc.">
        <title>Expanding the biotechnology potential of lactobacilli through comparative genomics of 213 strains and associated genera.</title>
        <authorList>
            <person name="Sun Z."/>
            <person name="Harris H.M."/>
            <person name="McCann A."/>
            <person name="Guo C."/>
            <person name="Argimon S."/>
            <person name="Zhang W."/>
            <person name="Yang X."/>
            <person name="Jeffery I.B."/>
            <person name="Cooney J.C."/>
            <person name="Kagawa T.F."/>
            <person name="Liu W."/>
            <person name="Song Y."/>
            <person name="Salvetti E."/>
            <person name="Wrobel A."/>
            <person name="Rasinkangas P."/>
            <person name="Parkhill J."/>
            <person name="Rea M.C."/>
            <person name="O'Sullivan O."/>
            <person name="Ritari J."/>
            <person name="Douillard F.P."/>
            <person name="Paul Ross R."/>
            <person name="Yang R."/>
            <person name="Briner A.E."/>
            <person name="Felis G.E."/>
            <person name="de Vos W.M."/>
            <person name="Barrangou R."/>
            <person name="Klaenhammer T.R."/>
            <person name="Caufield P.W."/>
            <person name="Cui Y."/>
            <person name="Zhang H."/>
            <person name="O'Toole P.W."/>
        </authorList>
    </citation>
    <scope>NUCLEOTIDE SEQUENCE [LARGE SCALE GENOMIC DNA]</scope>
    <source>
        <strain evidence="1 2">DSM 5007</strain>
    </source>
</reference>
<comment type="caution">
    <text evidence="1">The sequence shown here is derived from an EMBL/GenBank/DDBJ whole genome shotgun (WGS) entry which is preliminary data.</text>
</comment>
<keyword evidence="2" id="KW-1185">Reference proteome</keyword>
<accession>A0A0R1W5Q6</accession>
<dbReference type="AlphaFoldDB" id="A0A0R1W5Q6"/>
<evidence type="ECO:0000313" key="2">
    <source>
        <dbReference type="Proteomes" id="UP000051820"/>
    </source>
</evidence>
<name>A0A0R1W5Q6_9LACO</name>
<evidence type="ECO:0000313" key="1">
    <source>
        <dbReference type="EMBL" id="KRM13118.1"/>
    </source>
</evidence>